<gene>
    <name evidence="2" type="ORF">SAMN02745138_02623</name>
</gene>
<organism evidence="2 3">
    <name type="scientific">Anaerotignum lactatifermentans DSM 14214</name>
    <dbReference type="NCBI Taxonomy" id="1121323"/>
    <lineage>
        <taxon>Bacteria</taxon>
        <taxon>Bacillati</taxon>
        <taxon>Bacillota</taxon>
        <taxon>Clostridia</taxon>
        <taxon>Lachnospirales</taxon>
        <taxon>Anaerotignaceae</taxon>
        <taxon>Anaerotignum</taxon>
    </lineage>
</organism>
<dbReference type="AlphaFoldDB" id="A0A1M6WNG7"/>
<reference evidence="2 3" key="1">
    <citation type="submission" date="2016-11" db="EMBL/GenBank/DDBJ databases">
        <authorList>
            <person name="Jaros S."/>
            <person name="Januszkiewicz K."/>
            <person name="Wedrychowicz H."/>
        </authorList>
    </citation>
    <scope>NUCLEOTIDE SEQUENCE [LARGE SCALE GENOMIC DNA]</scope>
    <source>
        <strain evidence="2 3">DSM 14214</strain>
    </source>
</reference>
<accession>A0A1M6WNG7</accession>
<keyword evidence="1" id="KW-0472">Membrane</keyword>
<keyword evidence="1" id="KW-0812">Transmembrane</keyword>
<keyword evidence="1" id="KW-1133">Transmembrane helix</keyword>
<feature type="transmembrane region" description="Helical" evidence="1">
    <location>
        <begin position="53"/>
        <end position="73"/>
    </location>
</feature>
<proteinExistence type="predicted"/>
<evidence type="ECO:0000313" key="2">
    <source>
        <dbReference type="EMBL" id="SHK95313.1"/>
    </source>
</evidence>
<keyword evidence="3" id="KW-1185">Reference proteome</keyword>
<dbReference type="EMBL" id="FRAH01000056">
    <property type="protein sequence ID" value="SHK95313.1"/>
    <property type="molecule type" value="Genomic_DNA"/>
</dbReference>
<dbReference type="Proteomes" id="UP000183975">
    <property type="component" value="Unassembled WGS sequence"/>
</dbReference>
<protein>
    <submittedName>
        <fullName evidence="2">Uncharacterized protein</fullName>
    </submittedName>
</protein>
<name>A0A1M6WNG7_9FIRM</name>
<sequence>MKQLKFCTTLLLFISGILALRGIKPALFLLLAFAGLREIISAKEYQDAGEKKYAIASLSAGIFLFVFLMVILFF</sequence>
<evidence type="ECO:0000256" key="1">
    <source>
        <dbReference type="SAM" id="Phobius"/>
    </source>
</evidence>
<dbReference type="RefSeq" id="WP_072852491.1">
    <property type="nucleotide sequence ID" value="NZ_FRAH01000056.1"/>
</dbReference>
<evidence type="ECO:0000313" key="3">
    <source>
        <dbReference type="Proteomes" id="UP000183975"/>
    </source>
</evidence>